<protein>
    <recommendedName>
        <fullName evidence="2 7">DNA repair protein RecO</fullName>
    </recommendedName>
    <alternativeName>
        <fullName evidence="6 7">Recombination protein O</fullName>
    </alternativeName>
</protein>
<dbReference type="InterPro" id="IPR003717">
    <property type="entry name" value="RecO"/>
</dbReference>
<evidence type="ECO:0000256" key="6">
    <source>
        <dbReference type="ARBA" id="ARBA00033409"/>
    </source>
</evidence>
<evidence type="ECO:0000256" key="5">
    <source>
        <dbReference type="ARBA" id="ARBA00023204"/>
    </source>
</evidence>
<keyword evidence="4 7" id="KW-0233">DNA recombination</keyword>
<dbReference type="InterPro" id="IPR012340">
    <property type="entry name" value="NA-bd_OB-fold"/>
</dbReference>
<dbReference type="EMBL" id="AP025516">
    <property type="protein sequence ID" value="BDD88046.1"/>
    <property type="molecule type" value="Genomic_DNA"/>
</dbReference>
<evidence type="ECO:0000256" key="1">
    <source>
        <dbReference type="ARBA" id="ARBA00007452"/>
    </source>
</evidence>
<dbReference type="RefSeq" id="WP_284151436.1">
    <property type="nucleotide sequence ID" value="NZ_AP025516.1"/>
</dbReference>
<reference evidence="9 10" key="1">
    <citation type="submission" date="2022-01" db="EMBL/GenBank/DDBJ databases">
        <title>Desulfofustis limnae sp. nov., a novel mesophilic sulfate-reducing bacterium isolated from marsh soil.</title>
        <authorList>
            <person name="Watanabe M."/>
            <person name="Takahashi A."/>
            <person name="Kojima H."/>
            <person name="Fukui M."/>
        </authorList>
    </citation>
    <scope>NUCLEOTIDE SEQUENCE [LARGE SCALE GENOMIC DNA]</scope>
    <source>
        <strain evidence="9 10">PPLL</strain>
    </source>
</reference>
<dbReference type="NCBIfam" id="TIGR00613">
    <property type="entry name" value="reco"/>
    <property type="match status" value="1"/>
</dbReference>
<dbReference type="PANTHER" id="PTHR33991:SF1">
    <property type="entry name" value="DNA REPAIR PROTEIN RECO"/>
    <property type="match status" value="1"/>
</dbReference>
<dbReference type="Pfam" id="PF11967">
    <property type="entry name" value="RecO_N"/>
    <property type="match status" value="1"/>
</dbReference>
<evidence type="ECO:0000256" key="3">
    <source>
        <dbReference type="ARBA" id="ARBA00022763"/>
    </source>
</evidence>
<evidence type="ECO:0000313" key="10">
    <source>
        <dbReference type="Proteomes" id="UP000830055"/>
    </source>
</evidence>
<organism evidence="9 10">
    <name type="scientific">Desulfofustis limnaeus</name>
    <dbReference type="NCBI Taxonomy" id="2740163"/>
    <lineage>
        <taxon>Bacteria</taxon>
        <taxon>Pseudomonadati</taxon>
        <taxon>Thermodesulfobacteriota</taxon>
        <taxon>Desulfobulbia</taxon>
        <taxon>Desulfobulbales</taxon>
        <taxon>Desulfocapsaceae</taxon>
        <taxon>Desulfofustis</taxon>
    </lineage>
</organism>
<evidence type="ECO:0000256" key="7">
    <source>
        <dbReference type="HAMAP-Rule" id="MF_00201"/>
    </source>
</evidence>
<proteinExistence type="inferred from homology"/>
<dbReference type="SUPFAM" id="SSF57863">
    <property type="entry name" value="ArfGap/RecO-like zinc finger"/>
    <property type="match status" value="1"/>
</dbReference>
<dbReference type="PANTHER" id="PTHR33991">
    <property type="entry name" value="DNA REPAIR PROTEIN RECO"/>
    <property type="match status" value="1"/>
</dbReference>
<dbReference type="HAMAP" id="MF_00201">
    <property type="entry name" value="RecO"/>
    <property type="match status" value="1"/>
</dbReference>
<evidence type="ECO:0000256" key="4">
    <source>
        <dbReference type="ARBA" id="ARBA00023172"/>
    </source>
</evidence>
<feature type="domain" description="DNA replication/recombination mediator RecO N-terminal" evidence="8">
    <location>
        <begin position="7"/>
        <end position="83"/>
    </location>
</feature>
<dbReference type="Pfam" id="PF02565">
    <property type="entry name" value="RecO_C"/>
    <property type="match status" value="1"/>
</dbReference>
<comment type="function">
    <text evidence="7">Involved in DNA repair and RecF pathway recombination.</text>
</comment>
<accession>A0ABM7WAV6</accession>
<comment type="similarity">
    <text evidence="1 7">Belongs to the RecO family.</text>
</comment>
<keyword evidence="3 7" id="KW-0227">DNA damage</keyword>
<dbReference type="InterPro" id="IPR037278">
    <property type="entry name" value="ARFGAP/RecO"/>
</dbReference>
<gene>
    <name evidence="7" type="primary">recO</name>
    <name evidence="9" type="ORF">DPPLL_24110</name>
</gene>
<dbReference type="Gene3D" id="1.20.1440.120">
    <property type="entry name" value="Recombination protein O, C-terminal domain"/>
    <property type="match status" value="1"/>
</dbReference>
<keyword evidence="10" id="KW-1185">Reference proteome</keyword>
<dbReference type="InterPro" id="IPR022572">
    <property type="entry name" value="DNA_rep/recomb_RecO_N"/>
</dbReference>
<dbReference type="SUPFAM" id="SSF50249">
    <property type="entry name" value="Nucleic acid-binding proteins"/>
    <property type="match status" value="1"/>
</dbReference>
<dbReference type="Gene3D" id="2.40.50.140">
    <property type="entry name" value="Nucleic acid-binding proteins"/>
    <property type="match status" value="1"/>
</dbReference>
<evidence type="ECO:0000313" key="9">
    <source>
        <dbReference type="EMBL" id="BDD88046.1"/>
    </source>
</evidence>
<dbReference type="InterPro" id="IPR042242">
    <property type="entry name" value="RecO_C"/>
</dbReference>
<sequence length="252" mass="28539">MSRLHSEVPAVVVDSHDYGESDKIITLFCRDQGKLTVIAKGAHRSKKRFVNKLELFSFLQFTCSQSAPGRLPVIIEAELLNGFIGLRTDLNAYRSASIIRELILLASSEKLQDDNLFQLLLWALHSLDQSREPRPVIALFLVKLLDYVGYRPDLSRCQRCGTPWLENHSGRFTPLTGGLTCPTCRPDEDRGGINLSAGAIRTMTLVQQQPPARLNRCKLSGTVLQETLDCLHHYGRHLFQREIHSWKWLPPP</sequence>
<keyword evidence="5 7" id="KW-0234">DNA repair</keyword>
<evidence type="ECO:0000259" key="8">
    <source>
        <dbReference type="Pfam" id="PF11967"/>
    </source>
</evidence>
<evidence type="ECO:0000256" key="2">
    <source>
        <dbReference type="ARBA" id="ARBA00021310"/>
    </source>
</evidence>
<name>A0ABM7WAV6_9BACT</name>
<dbReference type="Proteomes" id="UP000830055">
    <property type="component" value="Chromosome"/>
</dbReference>